<keyword evidence="4 7" id="KW-0812">Transmembrane</keyword>
<dbReference type="InterPro" id="IPR050291">
    <property type="entry name" value="CDF_Transporter"/>
</dbReference>
<dbReference type="InterPro" id="IPR027469">
    <property type="entry name" value="Cation_efflux_TMD_sf"/>
</dbReference>
<dbReference type="Pfam" id="PF01545">
    <property type="entry name" value="Cation_efflux"/>
    <property type="match status" value="1"/>
</dbReference>
<evidence type="ECO:0000313" key="11">
    <source>
        <dbReference type="Proteomes" id="UP001441944"/>
    </source>
</evidence>
<protein>
    <submittedName>
        <fullName evidence="10">Cation diffusion facilitator family transporter</fullName>
    </submittedName>
</protein>
<evidence type="ECO:0000256" key="1">
    <source>
        <dbReference type="ARBA" id="ARBA00004141"/>
    </source>
</evidence>
<evidence type="ECO:0000256" key="5">
    <source>
        <dbReference type="ARBA" id="ARBA00022989"/>
    </source>
</evidence>
<evidence type="ECO:0000256" key="6">
    <source>
        <dbReference type="ARBA" id="ARBA00023136"/>
    </source>
</evidence>
<dbReference type="NCBIfam" id="TIGR01297">
    <property type="entry name" value="CDF"/>
    <property type="match status" value="1"/>
</dbReference>
<gene>
    <name evidence="10" type="ORF">NBRC116598_39770</name>
</gene>
<comment type="subcellular location">
    <subcellularLocation>
        <location evidence="1">Membrane</location>
        <topology evidence="1">Multi-pass membrane protein</topology>
    </subcellularLocation>
</comment>
<feature type="domain" description="Cation efflux protein cytoplasmic" evidence="9">
    <location>
        <begin position="229"/>
        <end position="306"/>
    </location>
</feature>
<proteinExistence type="inferred from homology"/>
<dbReference type="Pfam" id="PF16916">
    <property type="entry name" value="ZT_dimer"/>
    <property type="match status" value="1"/>
</dbReference>
<dbReference type="SUPFAM" id="SSF160240">
    <property type="entry name" value="Cation efflux protein cytoplasmic domain-like"/>
    <property type="match status" value="1"/>
</dbReference>
<evidence type="ECO:0000256" key="7">
    <source>
        <dbReference type="SAM" id="Phobius"/>
    </source>
</evidence>
<evidence type="ECO:0000313" key="10">
    <source>
        <dbReference type="EMBL" id="GAA6198532.1"/>
    </source>
</evidence>
<dbReference type="EMBL" id="BAABWU010000023">
    <property type="protein sequence ID" value="GAA6198532.1"/>
    <property type="molecule type" value="Genomic_DNA"/>
</dbReference>
<dbReference type="PANTHER" id="PTHR43840">
    <property type="entry name" value="MITOCHONDRIAL METAL TRANSPORTER 1-RELATED"/>
    <property type="match status" value="1"/>
</dbReference>
<evidence type="ECO:0000256" key="2">
    <source>
        <dbReference type="ARBA" id="ARBA00008114"/>
    </source>
</evidence>
<dbReference type="SUPFAM" id="SSF161111">
    <property type="entry name" value="Cation efflux protein transmembrane domain-like"/>
    <property type="match status" value="1"/>
</dbReference>
<comment type="similarity">
    <text evidence="2">Belongs to the cation diffusion facilitator (CDF) transporter (TC 2.A.4) family.</text>
</comment>
<dbReference type="InterPro" id="IPR036837">
    <property type="entry name" value="Cation_efflux_CTD_sf"/>
</dbReference>
<reference evidence="10 11" key="1">
    <citation type="submission" date="2024-04" db="EMBL/GenBank/DDBJ databases">
        <title>Draft genome sequence of Pseudophaeobacter arcticus NBRC 116598.</title>
        <authorList>
            <person name="Miyakawa T."/>
            <person name="Kusuya Y."/>
            <person name="Miura T."/>
        </authorList>
    </citation>
    <scope>NUCLEOTIDE SEQUENCE [LARGE SCALE GENOMIC DNA]</scope>
    <source>
        <strain evidence="10 11">SU-CL00105</strain>
    </source>
</reference>
<dbReference type="PANTHER" id="PTHR43840:SF15">
    <property type="entry name" value="MITOCHONDRIAL METAL TRANSPORTER 1-RELATED"/>
    <property type="match status" value="1"/>
</dbReference>
<dbReference type="Proteomes" id="UP001441944">
    <property type="component" value="Unassembled WGS sequence"/>
</dbReference>
<evidence type="ECO:0000259" key="9">
    <source>
        <dbReference type="Pfam" id="PF16916"/>
    </source>
</evidence>
<keyword evidence="6 7" id="KW-0472">Membrane</keyword>
<organism evidence="10 11">
    <name type="scientific">Pseudophaeobacter arcticus</name>
    <dbReference type="NCBI Taxonomy" id="385492"/>
    <lineage>
        <taxon>Bacteria</taxon>
        <taxon>Pseudomonadati</taxon>
        <taxon>Pseudomonadota</taxon>
        <taxon>Alphaproteobacteria</taxon>
        <taxon>Rhodobacterales</taxon>
        <taxon>Paracoccaceae</taxon>
        <taxon>Pseudophaeobacter</taxon>
    </lineage>
</organism>
<evidence type="ECO:0000256" key="3">
    <source>
        <dbReference type="ARBA" id="ARBA00022448"/>
    </source>
</evidence>
<comment type="caution">
    <text evidence="10">The sequence shown here is derived from an EMBL/GenBank/DDBJ whole genome shotgun (WGS) entry which is preliminary data.</text>
</comment>
<dbReference type="Gene3D" id="3.30.70.1350">
    <property type="entry name" value="Cation efflux protein, cytoplasmic domain"/>
    <property type="match status" value="1"/>
</dbReference>
<feature type="transmembrane region" description="Helical" evidence="7">
    <location>
        <begin position="55"/>
        <end position="76"/>
    </location>
</feature>
<sequence length="317" mass="33823">MLDDWPIWQAGVTKEHKSAMQGMNAERLALGTILIAVLVLGLKLVAWWLTDSVALLSDALESLVNVGGAVMAWMAVHYAKKPADAGHPFGHYKAEYFSAVLEGIMIIIAALLIVQQSVQALGNLNETVTWGRAGLLVNGAALVLNLLWARLLISRGGALNSPALTAGGRHLMSDVWTSVGVLLGLVLAMVTGWAILDPLLALFVAVNILREGYGVVASSVNGLMDSAAPKEERAQIEELLHHAAAGALQVHGLKTRRAGVALFVECHMVVEGTMTVQASHTICDRIEDRIQASFPEAQVTIHVEPEHKLEPSGIAPV</sequence>
<evidence type="ECO:0000256" key="4">
    <source>
        <dbReference type="ARBA" id="ARBA00022692"/>
    </source>
</evidence>
<feature type="transmembrane region" description="Helical" evidence="7">
    <location>
        <begin position="135"/>
        <end position="153"/>
    </location>
</feature>
<keyword evidence="5 7" id="KW-1133">Transmembrane helix</keyword>
<dbReference type="InterPro" id="IPR002524">
    <property type="entry name" value="Cation_efflux"/>
</dbReference>
<feature type="transmembrane region" description="Helical" evidence="7">
    <location>
        <begin position="28"/>
        <end position="49"/>
    </location>
</feature>
<dbReference type="InterPro" id="IPR027470">
    <property type="entry name" value="Cation_efflux_CTD"/>
</dbReference>
<evidence type="ECO:0000259" key="8">
    <source>
        <dbReference type="Pfam" id="PF01545"/>
    </source>
</evidence>
<dbReference type="InterPro" id="IPR058533">
    <property type="entry name" value="Cation_efflux_TM"/>
</dbReference>
<name>A0ABQ0ARL4_9RHOB</name>
<feature type="domain" description="Cation efflux protein transmembrane" evidence="8">
    <location>
        <begin position="33"/>
        <end position="224"/>
    </location>
</feature>
<keyword evidence="3" id="KW-0813">Transport</keyword>
<dbReference type="Gene3D" id="1.20.1510.10">
    <property type="entry name" value="Cation efflux protein transmembrane domain"/>
    <property type="match status" value="1"/>
</dbReference>
<accession>A0ABQ0ARL4</accession>
<feature type="transmembrane region" description="Helical" evidence="7">
    <location>
        <begin position="174"/>
        <end position="196"/>
    </location>
</feature>
<feature type="transmembrane region" description="Helical" evidence="7">
    <location>
        <begin position="96"/>
        <end position="115"/>
    </location>
</feature>
<keyword evidence="11" id="KW-1185">Reference proteome</keyword>